<dbReference type="PANTHER" id="PTHR33470">
    <property type="entry name" value="OS01G0164075 PROTEIN"/>
    <property type="match status" value="1"/>
</dbReference>
<sequence length="215" mass="23584">MGYVPLIFKAFVALQLSLLFMCSFALADEVSLEPEGVETLRYWAHPPAHAPGHAPYHPPSHAPGPAPSHPPSHVPGHGPRHHYPRRSLVVVAVQGVVFCKSCKYLGIDTLLGASPLNGSVVRLECNNRRHPVSKEATTDKNGYFFMLAPKKMTTYEVRKCKVFLVSSPLESCKKPTDLHGGTSGAMLMPEEPRFPLPFALFTVGPFAFAPTKCYH</sequence>
<gene>
    <name evidence="4" type="ORF">HHK36_005309</name>
</gene>
<accession>A0A834ZKS9</accession>
<evidence type="ECO:0000256" key="2">
    <source>
        <dbReference type="SAM" id="MobiDB-lite"/>
    </source>
</evidence>
<dbReference type="EMBL" id="JABCRI010000003">
    <property type="protein sequence ID" value="KAF8409235.1"/>
    <property type="molecule type" value="Genomic_DNA"/>
</dbReference>
<feature type="compositionally biased region" description="Pro residues" evidence="2">
    <location>
        <begin position="56"/>
        <end position="73"/>
    </location>
</feature>
<dbReference type="AlphaFoldDB" id="A0A834ZKS9"/>
<feature type="region of interest" description="Disordered" evidence="2">
    <location>
        <begin position="53"/>
        <end position="79"/>
    </location>
</feature>
<dbReference type="Proteomes" id="UP000655225">
    <property type="component" value="Unassembled WGS sequence"/>
</dbReference>
<comment type="caution">
    <text evidence="4">The sequence shown here is derived from an EMBL/GenBank/DDBJ whole genome shotgun (WGS) entry which is preliminary data.</text>
</comment>
<keyword evidence="5" id="KW-1185">Reference proteome</keyword>
<dbReference type="OrthoDB" id="665669at2759"/>
<name>A0A834ZKS9_TETSI</name>
<dbReference type="PANTHER" id="PTHR33470:SF22">
    <property type="entry name" value="POLLEN OLE E 1 ALLERGEN AND EXTENSIN FAMILY PROTEIN"/>
    <property type="match status" value="1"/>
</dbReference>
<evidence type="ECO:0000313" key="5">
    <source>
        <dbReference type="Proteomes" id="UP000655225"/>
    </source>
</evidence>
<protein>
    <submittedName>
        <fullName evidence="4">Uncharacterized protein</fullName>
    </submittedName>
</protein>
<organism evidence="4 5">
    <name type="scientific">Tetracentron sinense</name>
    <name type="common">Spur-leaf</name>
    <dbReference type="NCBI Taxonomy" id="13715"/>
    <lineage>
        <taxon>Eukaryota</taxon>
        <taxon>Viridiplantae</taxon>
        <taxon>Streptophyta</taxon>
        <taxon>Embryophyta</taxon>
        <taxon>Tracheophyta</taxon>
        <taxon>Spermatophyta</taxon>
        <taxon>Magnoliopsida</taxon>
        <taxon>Trochodendrales</taxon>
        <taxon>Trochodendraceae</taxon>
        <taxon>Tetracentron</taxon>
    </lineage>
</organism>
<dbReference type="PRINTS" id="PR01218">
    <property type="entry name" value="PSTLEXTENSIN"/>
</dbReference>
<feature type="signal peptide" evidence="3">
    <location>
        <begin position="1"/>
        <end position="27"/>
    </location>
</feature>
<keyword evidence="1 3" id="KW-0732">Signal</keyword>
<dbReference type="InterPro" id="IPR003882">
    <property type="entry name" value="Pistil_extensin"/>
</dbReference>
<feature type="chain" id="PRO_5032634947" evidence="3">
    <location>
        <begin position="28"/>
        <end position="215"/>
    </location>
</feature>
<evidence type="ECO:0000256" key="1">
    <source>
        <dbReference type="ARBA" id="ARBA00022729"/>
    </source>
</evidence>
<dbReference type="OMA" id="PPTHYNH"/>
<evidence type="ECO:0000313" key="4">
    <source>
        <dbReference type="EMBL" id="KAF8409235.1"/>
    </source>
</evidence>
<evidence type="ECO:0000256" key="3">
    <source>
        <dbReference type="SAM" id="SignalP"/>
    </source>
</evidence>
<dbReference type="GO" id="GO:0071944">
    <property type="term" value="C:cell periphery"/>
    <property type="evidence" value="ECO:0007669"/>
    <property type="project" value="TreeGrafter"/>
</dbReference>
<dbReference type="Pfam" id="PF01190">
    <property type="entry name" value="Pollen_Ole_e_1"/>
    <property type="match status" value="1"/>
</dbReference>
<reference evidence="4 5" key="1">
    <citation type="submission" date="2020-04" db="EMBL/GenBank/DDBJ databases">
        <title>Plant Genome Project.</title>
        <authorList>
            <person name="Zhang R.-G."/>
        </authorList>
    </citation>
    <scope>NUCLEOTIDE SEQUENCE [LARGE SCALE GENOMIC DNA]</scope>
    <source>
        <strain evidence="4">YNK0</strain>
        <tissue evidence="4">Leaf</tissue>
    </source>
</reference>
<proteinExistence type="predicted"/>